<dbReference type="SUPFAM" id="SSF49354">
    <property type="entry name" value="PapD-like"/>
    <property type="match status" value="1"/>
</dbReference>
<sequence length="259" mass="28285">MKRLLAFAASLALLPGLALGTPKLNIGSMSDYLRADKNVFVKRIHNSGDSTAFVRVQAWELIRKADGSYDEVPLDTGSADGQRALVVSPARLIIPAAGMQTVRLLFTGPRAHERLFRLRFRPVVPEGGDDFQLSDAQAEAYEDSLSGNVQMLAGFGSLLFVRPSQVKHQLAVHKQPGGFLVRNVGNATAVLDSFRRCDKAGYDCKPAVVHHLVPGAERVFPQQAGETIIFEHLRGADAAQPYEIRGEPTPVRQSAFTQR</sequence>
<dbReference type="Gene3D" id="2.60.40.10">
    <property type="entry name" value="Immunoglobulins"/>
    <property type="match status" value="1"/>
</dbReference>
<evidence type="ECO:0000313" key="2">
    <source>
        <dbReference type="EMBL" id="MBD1601544.1"/>
    </source>
</evidence>
<feature type="signal peptide" evidence="1">
    <location>
        <begin position="1"/>
        <end position="20"/>
    </location>
</feature>
<protein>
    <submittedName>
        <fullName evidence="2">Molecular chaperone</fullName>
    </submittedName>
</protein>
<dbReference type="RefSeq" id="WP_190424976.1">
    <property type="nucleotide sequence ID" value="NZ_JAAOCA010000037.1"/>
</dbReference>
<gene>
    <name evidence="2" type="ORF">HAQ05_22970</name>
</gene>
<proteinExistence type="predicted"/>
<name>A0ABR7Z7V7_9PSED</name>
<organism evidence="2 3">
    <name type="scientific">Pseudomonas typographi</name>
    <dbReference type="NCBI Taxonomy" id="2715964"/>
    <lineage>
        <taxon>Bacteria</taxon>
        <taxon>Pseudomonadati</taxon>
        <taxon>Pseudomonadota</taxon>
        <taxon>Gammaproteobacteria</taxon>
        <taxon>Pseudomonadales</taxon>
        <taxon>Pseudomonadaceae</taxon>
        <taxon>Pseudomonas</taxon>
    </lineage>
</organism>
<feature type="chain" id="PRO_5045793084" evidence="1">
    <location>
        <begin position="21"/>
        <end position="259"/>
    </location>
</feature>
<reference evidence="2 3" key="1">
    <citation type="journal article" date="2020" name="Insects">
        <title>Bacteria Belonging to Pseudomonas typographi sp. nov. from the Bark Beetle Ips typographus Have Genomic Potential to Aid in the Host Ecology.</title>
        <authorList>
            <person name="Peral-Aranega E."/>
            <person name="Saati-Santamaria Z."/>
            <person name="Kolarik M."/>
            <person name="Rivas R."/>
            <person name="Garcia-Fraile P."/>
        </authorList>
    </citation>
    <scope>NUCLEOTIDE SEQUENCE [LARGE SCALE GENOMIC DNA]</scope>
    <source>
        <strain evidence="2 3">CA3A</strain>
    </source>
</reference>
<evidence type="ECO:0000313" key="3">
    <source>
        <dbReference type="Proteomes" id="UP000805841"/>
    </source>
</evidence>
<dbReference type="InterPro" id="IPR008962">
    <property type="entry name" value="PapD-like_sf"/>
</dbReference>
<evidence type="ECO:0000256" key="1">
    <source>
        <dbReference type="SAM" id="SignalP"/>
    </source>
</evidence>
<keyword evidence="3" id="KW-1185">Reference proteome</keyword>
<accession>A0ABR7Z7V7</accession>
<dbReference type="InterPro" id="IPR013783">
    <property type="entry name" value="Ig-like_fold"/>
</dbReference>
<keyword evidence="1" id="KW-0732">Signal</keyword>
<comment type="caution">
    <text evidence="2">The sequence shown here is derived from an EMBL/GenBank/DDBJ whole genome shotgun (WGS) entry which is preliminary data.</text>
</comment>
<dbReference type="EMBL" id="JAAOCA010000037">
    <property type="protein sequence ID" value="MBD1601544.1"/>
    <property type="molecule type" value="Genomic_DNA"/>
</dbReference>
<dbReference type="Proteomes" id="UP000805841">
    <property type="component" value="Unassembled WGS sequence"/>
</dbReference>